<protein>
    <submittedName>
        <fullName evidence="1">Uncharacterized protein</fullName>
    </submittedName>
</protein>
<name>A0ABD0M851_9CAEN</name>
<sequence>HSFEVWGNAEHFTPAAAELPDRVSLIQETQHRQRARRQGRQTVEQLLSCLPSLDQPRTKGYAFS</sequence>
<gene>
    <name evidence="1" type="ORF">BaRGS_00001343</name>
</gene>
<evidence type="ECO:0000313" key="2">
    <source>
        <dbReference type="Proteomes" id="UP001519460"/>
    </source>
</evidence>
<accession>A0ABD0M851</accession>
<feature type="non-terminal residue" evidence="1">
    <location>
        <position position="64"/>
    </location>
</feature>
<organism evidence="1 2">
    <name type="scientific">Batillaria attramentaria</name>
    <dbReference type="NCBI Taxonomy" id="370345"/>
    <lineage>
        <taxon>Eukaryota</taxon>
        <taxon>Metazoa</taxon>
        <taxon>Spiralia</taxon>
        <taxon>Lophotrochozoa</taxon>
        <taxon>Mollusca</taxon>
        <taxon>Gastropoda</taxon>
        <taxon>Caenogastropoda</taxon>
        <taxon>Sorbeoconcha</taxon>
        <taxon>Cerithioidea</taxon>
        <taxon>Batillariidae</taxon>
        <taxon>Batillaria</taxon>
    </lineage>
</organism>
<dbReference type="AlphaFoldDB" id="A0ABD0M851"/>
<feature type="non-terminal residue" evidence="1">
    <location>
        <position position="1"/>
    </location>
</feature>
<dbReference type="Proteomes" id="UP001519460">
    <property type="component" value="Unassembled WGS sequence"/>
</dbReference>
<evidence type="ECO:0000313" key="1">
    <source>
        <dbReference type="EMBL" id="KAK7507408.1"/>
    </source>
</evidence>
<comment type="caution">
    <text evidence="1">The sequence shown here is derived from an EMBL/GenBank/DDBJ whole genome shotgun (WGS) entry which is preliminary data.</text>
</comment>
<keyword evidence="2" id="KW-1185">Reference proteome</keyword>
<proteinExistence type="predicted"/>
<dbReference type="EMBL" id="JACVVK020000004">
    <property type="protein sequence ID" value="KAK7507408.1"/>
    <property type="molecule type" value="Genomic_DNA"/>
</dbReference>
<reference evidence="1 2" key="1">
    <citation type="journal article" date="2023" name="Sci. Data">
        <title>Genome assembly of the Korean intertidal mud-creeper Batillaria attramentaria.</title>
        <authorList>
            <person name="Patra A.K."/>
            <person name="Ho P.T."/>
            <person name="Jun S."/>
            <person name="Lee S.J."/>
            <person name="Kim Y."/>
            <person name="Won Y.J."/>
        </authorList>
    </citation>
    <scope>NUCLEOTIDE SEQUENCE [LARGE SCALE GENOMIC DNA]</scope>
    <source>
        <strain evidence="1">Wonlab-2016</strain>
    </source>
</reference>